<evidence type="ECO:0000256" key="2">
    <source>
        <dbReference type="ARBA" id="ARBA00023125"/>
    </source>
</evidence>
<dbReference type="AlphaFoldDB" id="A0A1S1Z1T6"/>
<dbReference type="Gene3D" id="1.10.10.60">
    <property type="entry name" value="Homeodomain-like"/>
    <property type="match status" value="1"/>
</dbReference>
<dbReference type="InterPro" id="IPR011051">
    <property type="entry name" value="RmlC_Cupin_sf"/>
</dbReference>
<keyword evidence="3" id="KW-0804">Transcription</keyword>
<dbReference type="SUPFAM" id="SSF51182">
    <property type="entry name" value="RmlC-like cupins"/>
    <property type="match status" value="1"/>
</dbReference>
<dbReference type="PRINTS" id="PR00032">
    <property type="entry name" value="HTHARAC"/>
</dbReference>
<evidence type="ECO:0000313" key="5">
    <source>
        <dbReference type="EMBL" id="OHX67234.1"/>
    </source>
</evidence>
<protein>
    <recommendedName>
        <fullName evidence="4">HTH araC/xylS-type domain-containing protein</fullName>
    </recommendedName>
</protein>
<dbReference type="GO" id="GO:0003700">
    <property type="term" value="F:DNA-binding transcription factor activity"/>
    <property type="evidence" value="ECO:0007669"/>
    <property type="project" value="InterPro"/>
</dbReference>
<dbReference type="STRING" id="915059.NH26_13220"/>
<dbReference type="RefSeq" id="WP_044225579.1">
    <property type="nucleotide sequence ID" value="NZ_JRYR02000001.1"/>
</dbReference>
<name>A0A1S1Z1T6_FLAPC</name>
<dbReference type="SMART" id="SM00342">
    <property type="entry name" value="HTH_ARAC"/>
    <property type="match status" value="1"/>
</dbReference>
<organism evidence="5 6">
    <name type="scientific">Flammeovirga pacifica</name>
    <dbReference type="NCBI Taxonomy" id="915059"/>
    <lineage>
        <taxon>Bacteria</taxon>
        <taxon>Pseudomonadati</taxon>
        <taxon>Bacteroidota</taxon>
        <taxon>Cytophagia</taxon>
        <taxon>Cytophagales</taxon>
        <taxon>Flammeovirgaceae</taxon>
        <taxon>Flammeovirga</taxon>
    </lineage>
</organism>
<dbReference type="Gene3D" id="2.60.120.10">
    <property type="entry name" value="Jelly Rolls"/>
    <property type="match status" value="1"/>
</dbReference>
<dbReference type="Proteomes" id="UP000179797">
    <property type="component" value="Unassembled WGS sequence"/>
</dbReference>
<keyword evidence="6" id="KW-1185">Reference proteome</keyword>
<keyword evidence="1" id="KW-0805">Transcription regulation</keyword>
<proteinExistence type="predicted"/>
<dbReference type="EMBL" id="JRYR02000001">
    <property type="protein sequence ID" value="OHX67234.1"/>
    <property type="molecule type" value="Genomic_DNA"/>
</dbReference>
<gene>
    <name evidence="5" type="ORF">NH26_13220</name>
</gene>
<accession>A0A1S1Z1T6</accession>
<comment type="caution">
    <text evidence="5">The sequence shown here is derived from an EMBL/GenBank/DDBJ whole genome shotgun (WGS) entry which is preliminary data.</text>
</comment>
<dbReference type="InterPro" id="IPR009057">
    <property type="entry name" value="Homeodomain-like_sf"/>
</dbReference>
<dbReference type="OrthoDB" id="9816335at2"/>
<dbReference type="InterPro" id="IPR003313">
    <property type="entry name" value="AraC-bd"/>
</dbReference>
<dbReference type="Pfam" id="PF02311">
    <property type="entry name" value="AraC_binding"/>
    <property type="match status" value="1"/>
</dbReference>
<dbReference type="InterPro" id="IPR014710">
    <property type="entry name" value="RmlC-like_jellyroll"/>
</dbReference>
<dbReference type="Pfam" id="PF12833">
    <property type="entry name" value="HTH_18"/>
    <property type="match status" value="1"/>
</dbReference>
<evidence type="ECO:0000256" key="1">
    <source>
        <dbReference type="ARBA" id="ARBA00023015"/>
    </source>
</evidence>
<sequence length="275" mass="32435">MKKFQLKNFLDKPSDQFHIARTTIDSSEDLNLHSHDFFEFFYISNGQGIHLINNEEEKLETGSFCFIRDFDIHTFKKASKEELVITNIAIPIDIVQQYTVRYFDGVSLYWTTNESPFKGTFNKEALKELINRVNILLDKPRNSLYLDLFMLHLFDILNQKKNIDDEIPNWLIQAIEKFRMPHQLNQGQPGFLELCQRSADHVNRVIKKSYGLTLSELINKERLHYCAKQLAMTNAPLKNIYTAAGYQNHSYFFRVFKKEFGVTPLHYRGKQHKIF</sequence>
<dbReference type="PANTHER" id="PTHR43280:SF34">
    <property type="entry name" value="ARAC-FAMILY TRANSCRIPTIONAL REGULATOR"/>
    <property type="match status" value="1"/>
</dbReference>
<evidence type="ECO:0000259" key="4">
    <source>
        <dbReference type="PROSITE" id="PS01124"/>
    </source>
</evidence>
<dbReference type="SUPFAM" id="SSF46689">
    <property type="entry name" value="Homeodomain-like"/>
    <property type="match status" value="1"/>
</dbReference>
<dbReference type="InterPro" id="IPR020449">
    <property type="entry name" value="Tscrpt_reg_AraC-type_HTH"/>
</dbReference>
<dbReference type="PROSITE" id="PS01124">
    <property type="entry name" value="HTH_ARAC_FAMILY_2"/>
    <property type="match status" value="1"/>
</dbReference>
<keyword evidence="2" id="KW-0238">DNA-binding</keyword>
<evidence type="ECO:0000313" key="6">
    <source>
        <dbReference type="Proteomes" id="UP000179797"/>
    </source>
</evidence>
<evidence type="ECO:0000256" key="3">
    <source>
        <dbReference type="ARBA" id="ARBA00023163"/>
    </source>
</evidence>
<dbReference type="PANTHER" id="PTHR43280">
    <property type="entry name" value="ARAC-FAMILY TRANSCRIPTIONAL REGULATOR"/>
    <property type="match status" value="1"/>
</dbReference>
<feature type="domain" description="HTH araC/xylS-type" evidence="4">
    <location>
        <begin position="198"/>
        <end position="270"/>
    </location>
</feature>
<dbReference type="GO" id="GO:0043565">
    <property type="term" value="F:sequence-specific DNA binding"/>
    <property type="evidence" value="ECO:0007669"/>
    <property type="project" value="InterPro"/>
</dbReference>
<dbReference type="InterPro" id="IPR018060">
    <property type="entry name" value="HTH_AraC"/>
</dbReference>
<reference evidence="5 6" key="1">
    <citation type="journal article" date="2012" name="Int. J. Syst. Evol. Microbiol.">
        <title>Flammeovirga pacifica sp. nov., isolated from deep-sea sediment.</title>
        <authorList>
            <person name="Xu H."/>
            <person name="Fu Y."/>
            <person name="Yang N."/>
            <person name="Ding Z."/>
            <person name="Lai Q."/>
            <person name="Zeng R."/>
        </authorList>
    </citation>
    <scope>NUCLEOTIDE SEQUENCE [LARGE SCALE GENOMIC DNA]</scope>
    <source>
        <strain evidence="6">DSM 24597 / LMG 26175 / WPAGA1</strain>
    </source>
</reference>